<accession>A0A0F0KZZ7</accession>
<organism evidence="2 3">
    <name type="scientific">Microbacterium foliorum</name>
    <dbReference type="NCBI Taxonomy" id="104336"/>
    <lineage>
        <taxon>Bacteria</taxon>
        <taxon>Bacillati</taxon>
        <taxon>Actinomycetota</taxon>
        <taxon>Actinomycetes</taxon>
        <taxon>Micrococcales</taxon>
        <taxon>Microbacteriaceae</taxon>
        <taxon>Microbacterium</taxon>
    </lineage>
</organism>
<evidence type="ECO:0000313" key="3">
    <source>
        <dbReference type="Proteomes" id="UP000033572"/>
    </source>
</evidence>
<dbReference type="Proteomes" id="UP000033572">
    <property type="component" value="Unassembled WGS sequence"/>
</dbReference>
<sequence length="51" mass="5851">MFVSLDDDGLPTPHGYSEITYNRDRMPTERLATGTGRLPDRLRDRAVCRID</sequence>
<comment type="caution">
    <text evidence="2">The sequence shown here is derived from an EMBL/GenBank/DDBJ whole genome shotgun (WGS) entry which is preliminary data.</text>
</comment>
<protein>
    <submittedName>
        <fullName evidence="2">Uncharacterized protein</fullName>
    </submittedName>
</protein>
<proteinExistence type="predicted"/>
<evidence type="ECO:0000313" key="2">
    <source>
        <dbReference type="EMBL" id="KJL25670.1"/>
    </source>
</evidence>
<dbReference type="AlphaFoldDB" id="A0A0F0KZZ7"/>
<dbReference type="EMBL" id="JYIU01000026">
    <property type="protein sequence ID" value="KJL25670.1"/>
    <property type="molecule type" value="Genomic_DNA"/>
</dbReference>
<feature type="region of interest" description="Disordered" evidence="1">
    <location>
        <begin position="1"/>
        <end position="20"/>
    </location>
</feature>
<keyword evidence="3" id="KW-1185">Reference proteome</keyword>
<dbReference type="PATRIC" id="fig|104336.4.peg.461"/>
<name>A0A0F0KZZ7_9MICO</name>
<gene>
    <name evidence="2" type="ORF">RN50_00440</name>
</gene>
<evidence type="ECO:0000256" key="1">
    <source>
        <dbReference type="SAM" id="MobiDB-lite"/>
    </source>
</evidence>
<reference evidence="2 3" key="1">
    <citation type="submission" date="2015-02" db="EMBL/GenBank/DDBJ databases">
        <title>Draft genome sequences of ten Microbacterium spp. with emphasis on heavy metal contaminated environments.</title>
        <authorList>
            <person name="Corretto E."/>
        </authorList>
    </citation>
    <scope>NUCLEOTIDE SEQUENCE [LARGE SCALE GENOMIC DNA]</scope>
    <source>
        <strain evidence="2 3">DSM 12966</strain>
    </source>
</reference>